<reference evidence="2 3" key="1">
    <citation type="submission" date="2016-10" db="EMBL/GenBank/DDBJ databases">
        <title>The genome sequence of Colletotrichum fioriniae PJ7.</title>
        <authorList>
            <person name="Baroncelli R."/>
        </authorList>
    </citation>
    <scope>NUCLEOTIDE SEQUENCE [LARGE SCALE GENOMIC DNA]</scope>
    <source>
        <strain evidence="2">Col 31</strain>
    </source>
</reference>
<gene>
    <name evidence="2" type="ORF">CMEL01_08147</name>
</gene>
<keyword evidence="3" id="KW-1185">Reference proteome</keyword>
<evidence type="ECO:0000313" key="3">
    <source>
        <dbReference type="Proteomes" id="UP001239795"/>
    </source>
</evidence>
<evidence type="ECO:0000313" key="2">
    <source>
        <dbReference type="EMBL" id="KAK1448832.1"/>
    </source>
</evidence>
<evidence type="ECO:0000256" key="1">
    <source>
        <dbReference type="SAM" id="MobiDB-lite"/>
    </source>
</evidence>
<sequence length="220" mass="24843">MHQQINHRPAEVVSAWWSVISFKADVSFFFFPLLFSVCLDGRHGGHTTIAAQDQKRHRSQAPTRRSCTMTSDSIPSRSSHVRWNAPPQIREGWCGLLQVDRAHLTSYMNGLTWSFFFNTAIPLKPAGARSSSIIIIIIRAQVREVGGKHQVLGERNLLQFKLAFEAFGSNFSAIILQWKKRITEYGPGPEQSEASNSWIDDHPQFSSHSRIPLAAVFVNE</sequence>
<name>A0AAI9XHW5_9PEZI</name>
<organism evidence="2 3">
    <name type="scientific">Colletotrichum melonis</name>
    <dbReference type="NCBI Taxonomy" id="1209925"/>
    <lineage>
        <taxon>Eukaryota</taxon>
        <taxon>Fungi</taxon>
        <taxon>Dikarya</taxon>
        <taxon>Ascomycota</taxon>
        <taxon>Pezizomycotina</taxon>
        <taxon>Sordariomycetes</taxon>
        <taxon>Hypocreomycetidae</taxon>
        <taxon>Glomerellales</taxon>
        <taxon>Glomerellaceae</taxon>
        <taxon>Colletotrichum</taxon>
        <taxon>Colletotrichum acutatum species complex</taxon>
    </lineage>
</organism>
<protein>
    <submittedName>
        <fullName evidence="2">Uncharacterized protein</fullName>
    </submittedName>
</protein>
<dbReference type="AlphaFoldDB" id="A0AAI9XHW5"/>
<feature type="compositionally biased region" description="Polar residues" evidence="1">
    <location>
        <begin position="60"/>
        <end position="78"/>
    </location>
</feature>
<proteinExistence type="predicted"/>
<dbReference type="Proteomes" id="UP001239795">
    <property type="component" value="Unassembled WGS sequence"/>
</dbReference>
<feature type="region of interest" description="Disordered" evidence="1">
    <location>
        <begin position="51"/>
        <end position="81"/>
    </location>
</feature>
<accession>A0AAI9XHW5</accession>
<comment type="caution">
    <text evidence="2">The sequence shown here is derived from an EMBL/GenBank/DDBJ whole genome shotgun (WGS) entry which is preliminary data.</text>
</comment>
<dbReference type="EMBL" id="MLGG01000068">
    <property type="protein sequence ID" value="KAK1448832.1"/>
    <property type="molecule type" value="Genomic_DNA"/>
</dbReference>